<dbReference type="PANTHER" id="PTHR37813:SF1">
    <property type="entry name" value="FELS-2 PROPHAGE PROTEIN"/>
    <property type="match status" value="1"/>
</dbReference>
<feature type="domain" description="Phage tail tape measure protein" evidence="4">
    <location>
        <begin position="100"/>
        <end position="298"/>
    </location>
</feature>
<evidence type="ECO:0000313" key="6">
    <source>
        <dbReference type="Proteomes" id="UP000249061"/>
    </source>
</evidence>
<sequence length="790" mass="81718">MSLNNLGLGFVFTARDLASGAIQNLERNFLSLDRKVGLGAERIQSSFQQLGMGLAVFSAGAGMVAGAFSLANAAGRFEQSIAAVGAISGASALELQQLRDAAVGAGIVTQFSPTEAVLGLRELAQAGFNAAESMALLTPVLDLAGGSLGEFSPQQAAGLAAQAMKAFGLSVDEASVSVDRMLQAVNVFALNASELPMALGTASRGAQALHQSLSETLITLGLVKNVIPGVERASTAAAVAMERMADPEVQKKLRGIGVSVVDAHGSFRGFLDVVGEMGPRLERMSEAQRSAFLLSAFGREALGGLSAVMTQVTNGIRTNTGETLRGGAAIAYLRQQFDSAGGTAARFRDQMLNTFEGQKKLLGGSLETLAIVIGEPFAQVFKPIVSAVVEVVNGLLGVLRQLPAPVKKSFAGFAFAAGAIVATVGAVIAAKAGVALLAVGLKVLGVTAAGLMSTLLPAIATVALLGVVVAGSVYAVRNNLGGLGDFVHRLWERVRLGFDAVVQLFEQGGFSGAVMAELNRAENSGLKRFLISVYQVAFRIGRAWDGLVAGFTSALDEAAPVFALLGATVDELGGALLELFHALTGSTTNLPSDEYRSFGEMVGSALAGIVKWTAAAISVTASFFTSLAKGATAVVQVFAAVFNHLYDSFVTVRSFLTALAESIRSAFASLSDGVIGLLRRVPKRFLPAEYQWLARQPLSTEVQQQLTLAMPGNTQSPELASSPMPARAEAASRSADLAQLQASISSAPMAGSSSQPITVNVQVDGETIARAGISAERDSASRAFSPLPTF</sequence>
<protein>
    <submittedName>
        <fullName evidence="5">Phage tail tape measure protein</fullName>
    </submittedName>
</protein>
<name>A0A2W5UR14_9BACT</name>
<evidence type="ECO:0000256" key="2">
    <source>
        <dbReference type="SAM" id="MobiDB-lite"/>
    </source>
</evidence>
<reference evidence="5 6" key="1">
    <citation type="submission" date="2017-08" db="EMBL/GenBank/DDBJ databases">
        <title>Infants hospitalized years apart are colonized by the same room-sourced microbial strains.</title>
        <authorList>
            <person name="Brooks B."/>
            <person name="Olm M.R."/>
            <person name="Firek B.A."/>
            <person name="Baker R."/>
            <person name="Thomas B.C."/>
            <person name="Morowitz M.J."/>
            <person name="Banfield J.F."/>
        </authorList>
    </citation>
    <scope>NUCLEOTIDE SEQUENCE [LARGE SCALE GENOMIC DNA]</scope>
    <source>
        <strain evidence="5">S2_003_000_R2_14</strain>
    </source>
</reference>
<organism evidence="5 6">
    <name type="scientific">Archangium gephyra</name>
    <dbReference type="NCBI Taxonomy" id="48"/>
    <lineage>
        <taxon>Bacteria</taxon>
        <taxon>Pseudomonadati</taxon>
        <taxon>Myxococcota</taxon>
        <taxon>Myxococcia</taxon>
        <taxon>Myxococcales</taxon>
        <taxon>Cystobacterineae</taxon>
        <taxon>Archangiaceae</taxon>
        <taxon>Archangium</taxon>
    </lineage>
</organism>
<evidence type="ECO:0000256" key="3">
    <source>
        <dbReference type="SAM" id="Phobius"/>
    </source>
</evidence>
<keyword evidence="3" id="KW-0812">Transmembrane</keyword>
<evidence type="ECO:0000313" key="5">
    <source>
        <dbReference type="EMBL" id="PZR05654.1"/>
    </source>
</evidence>
<dbReference type="AlphaFoldDB" id="A0A2W5UR14"/>
<evidence type="ECO:0000259" key="4">
    <source>
        <dbReference type="Pfam" id="PF10145"/>
    </source>
</evidence>
<feature type="region of interest" description="Disordered" evidence="2">
    <location>
        <begin position="712"/>
        <end position="732"/>
    </location>
</feature>
<dbReference type="Proteomes" id="UP000249061">
    <property type="component" value="Unassembled WGS sequence"/>
</dbReference>
<comment type="caution">
    <text evidence="5">The sequence shown here is derived from an EMBL/GenBank/DDBJ whole genome shotgun (WGS) entry which is preliminary data.</text>
</comment>
<keyword evidence="1" id="KW-1188">Viral release from host cell</keyword>
<dbReference type="InterPro" id="IPR010090">
    <property type="entry name" value="Phage_tape_meas"/>
</dbReference>
<keyword evidence="3" id="KW-0472">Membrane</keyword>
<dbReference type="PANTHER" id="PTHR37813">
    <property type="entry name" value="FELS-2 PROPHAGE PROTEIN"/>
    <property type="match status" value="1"/>
</dbReference>
<evidence type="ECO:0000256" key="1">
    <source>
        <dbReference type="ARBA" id="ARBA00022612"/>
    </source>
</evidence>
<dbReference type="Pfam" id="PF10145">
    <property type="entry name" value="PhageMin_Tail"/>
    <property type="match status" value="1"/>
</dbReference>
<keyword evidence="3" id="KW-1133">Transmembrane helix</keyword>
<feature type="transmembrane region" description="Helical" evidence="3">
    <location>
        <begin position="410"/>
        <end position="434"/>
    </location>
</feature>
<gene>
    <name evidence="5" type="ORF">DI536_31895</name>
</gene>
<proteinExistence type="predicted"/>
<dbReference type="EMBL" id="QFQP01000043">
    <property type="protein sequence ID" value="PZR05654.1"/>
    <property type="molecule type" value="Genomic_DNA"/>
</dbReference>
<feature type="transmembrane region" description="Helical" evidence="3">
    <location>
        <begin position="454"/>
        <end position="476"/>
    </location>
</feature>
<dbReference type="NCBIfam" id="TIGR01760">
    <property type="entry name" value="tape_meas_TP901"/>
    <property type="match status" value="1"/>
</dbReference>
<accession>A0A2W5UR14</accession>